<evidence type="ECO:0000256" key="1">
    <source>
        <dbReference type="SAM" id="MobiDB-lite"/>
    </source>
</evidence>
<feature type="region of interest" description="Disordered" evidence="1">
    <location>
        <begin position="528"/>
        <end position="927"/>
    </location>
</feature>
<gene>
    <name evidence="2" type="ORF">BDK51DRAFT_36848</name>
</gene>
<name>A0A4P9WLS7_9FUNG</name>
<feature type="compositionally biased region" description="Polar residues" evidence="1">
    <location>
        <begin position="391"/>
        <end position="402"/>
    </location>
</feature>
<feature type="compositionally biased region" description="Basic and acidic residues" evidence="1">
    <location>
        <begin position="635"/>
        <end position="660"/>
    </location>
</feature>
<dbReference type="Proteomes" id="UP000269721">
    <property type="component" value="Unassembled WGS sequence"/>
</dbReference>
<feature type="region of interest" description="Disordered" evidence="1">
    <location>
        <begin position="962"/>
        <end position="987"/>
    </location>
</feature>
<feature type="compositionally biased region" description="Acidic residues" evidence="1">
    <location>
        <begin position="577"/>
        <end position="587"/>
    </location>
</feature>
<feature type="region of interest" description="Disordered" evidence="1">
    <location>
        <begin position="1"/>
        <end position="36"/>
    </location>
</feature>
<dbReference type="AlphaFoldDB" id="A0A4P9WLS7"/>
<organism evidence="2 3">
    <name type="scientific">Blyttiomyces helicus</name>
    <dbReference type="NCBI Taxonomy" id="388810"/>
    <lineage>
        <taxon>Eukaryota</taxon>
        <taxon>Fungi</taxon>
        <taxon>Fungi incertae sedis</taxon>
        <taxon>Chytridiomycota</taxon>
        <taxon>Chytridiomycota incertae sedis</taxon>
        <taxon>Chytridiomycetes</taxon>
        <taxon>Chytridiomycetes incertae sedis</taxon>
        <taxon>Blyttiomyces</taxon>
    </lineage>
</organism>
<feature type="compositionally biased region" description="Basic residues" evidence="1">
    <location>
        <begin position="822"/>
        <end position="836"/>
    </location>
</feature>
<feature type="compositionally biased region" description="Acidic residues" evidence="1">
    <location>
        <begin position="775"/>
        <end position="784"/>
    </location>
</feature>
<dbReference type="EMBL" id="KZ994574">
    <property type="protein sequence ID" value="RKO92588.1"/>
    <property type="molecule type" value="Genomic_DNA"/>
</dbReference>
<feature type="compositionally biased region" description="Basic and acidic residues" evidence="1">
    <location>
        <begin position="269"/>
        <end position="284"/>
    </location>
</feature>
<protein>
    <submittedName>
        <fullName evidence="2">Uncharacterized protein</fullName>
    </submittedName>
</protein>
<feature type="compositionally biased region" description="Low complexity" evidence="1">
    <location>
        <begin position="687"/>
        <end position="701"/>
    </location>
</feature>
<feature type="compositionally biased region" description="Basic and acidic residues" evidence="1">
    <location>
        <begin position="550"/>
        <end position="576"/>
    </location>
</feature>
<reference evidence="3" key="1">
    <citation type="journal article" date="2018" name="Nat. Microbiol.">
        <title>Leveraging single-cell genomics to expand the fungal tree of life.</title>
        <authorList>
            <person name="Ahrendt S.R."/>
            <person name="Quandt C.A."/>
            <person name="Ciobanu D."/>
            <person name="Clum A."/>
            <person name="Salamov A."/>
            <person name="Andreopoulos B."/>
            <person name="Cheng J.F."/>
            <person name="Woyke T."/>
            <person name="Pelin A."/>
            <person name="Henrissat B."/>
            <person name="Reynolds N.K."/>
            <person name="Benny G.L."/>
            <person name="Smith M.E."/>
            <person name="James T.Y."/>
            <person name="Grigoriev I.V."/>
        </authorList>
    </citation>
    <scope>NUCLEOTIDE SEQUENCE [LARGE SCALE GENOMIC DNA]</scope>
</reference>
<feature type="non-terminal residue" evidence="2">
    <location>
        <position position="987"/>
    </location>
</feature>
<sequence length="987" mass="106926">MSDSAGAAPLTPQLVNNVAARPPTPSRLKQLSTDSPTLARLRPTQAAAVFPHATSQPRIPPLAPLVSAASLFEDVAHSQAASVDLKEPYLSFLFAPGPSAVRRVPPKPAVIDLADPFVAHLVAPTELPPSSPRPFDPEAPYGRTPAGRPRRPISVDVMREDSPMEVDEDAPGGGDGDSGTVAVARMGGLPGAAPADHVIQHWVEPAPETNDATHSERSALSAPREMQRAFTDLSDYRDAADPEPPHERDASTPIVLVKSTMLSMNVRRESVDSDNVDARGRARDVFSPAPTPPVRSGPAKVQQRDQSGGPSRDAACRATTLFSSNGYDSDDEITAGATPLYGSSIPTTTRRPFIAESTPFMESPPPTASASEAQSAIEVIDLSMEEDDCSATGTSKSTSTHGASGRRFSLSSPAPPQRTPASGRRVAKPVREATASHGGSSPRRSSRRIASNSPRTSRSPLPRLPRIPSSLPFASFSDSAPLGPNPPQLSGLTWEDESVDESGDVREDGVDVFDSHVEVAYGEREWQKVSASSFLDQNGGERRRRSASARPEEEHASRSESLQRDIVRDRCPRAESDDVILVEDNDVQESTRALFSASNGTSKSASVKSTGLRPRARRPRTSTAPDMASVVYTVEVREEQQVRDKTPEVRPAESPRRQESIARSPSADDACPSPLRTSPRREPLPSPARASSLSAFFFDDSNSPPTLAVRRSARVSRDPTPTIPNPTPLSSCHRPSDIVSPVSEYDLDQTFADTGDDGEKDDTPPRRRSRRVLDEADDDDDGEEPQISPPGRARGTKRRRSSAVKSSVVESEEESEEPVRGLVKRRRTSTSSRNRRVSGGESSEEAEEQVEKPPPRPRTRQIGNNTFIRDAGSQRPVNDRYGSTCAESDNDDDDEVDAEVEEQVDEDDQDMEDVPAPSRRPSRRLDADDFELEPERILDYRLRSFTPVDKFAALRASRERKAAAATAGTPSNPIAMYLEREDDDAGT</sequence>
<proteinExistence type="predicted"/>
<feature type="compositionally biased region" description="Acidic residues" evidence="1">
    <location>
        <begin position="888"/>
        <end position="913"/>
    </location>
</feature>
<feature type="compositionally biased region" description="Low complexity" evidence="1">
    <location>
        <begin position="435"/>
        <end position="472"/>
    </location>
</feature>
<evidence type="ECO:0000313" key="3">
    <source>
        <dbReference type="Proteomes" id="UP000269721"/>
    </source>
</evidence>
<feature type="compositionally biased region" description="Polar residues" evidence="1">
    <location>
        <begin position="588"/>
        <end position="609"/>
    </location>
</feature>
<feature type="compositionally biased region" description="Polar residues" evidence="1">
    <location>
        <begin position="27"/>
        <end position="36"/>
    </location>
</feature>
<evidence type="ECO:0000313" key="2">
    <source>
        <dbReference type="EMBL" id="RKO92588.1"/>
    </source>
</evidence>
<feature type="region of interest" description="Disordered" evidence="1">
    <location>
        <begin position="125"/>
        <end position="189"/>
    </location>
</feature>
<feature type="region of interest" description="Disordered" evidence="1">
    <location>
        <begin position="206"/>
        <end position="225"/>
    </location>
</feature>
<accession>A0A4P9WLS7</accession>
<feature type="region of interest" description="Disordered" evidence="1">
    <location>
        <begin position="269"/>
        <end position="509"/>
    </location>
</feature>
<keyword evidence="3" id="KW-1185">Reference proteome</keyword>